<feature type="domain" description="ABC transporter" evidence="5">
    <location>
        <begin position="253"/>
        <end position="497"/>
    </location>
</feature>
<dbReference type="PROSITE" id="PS00211">
    <property type="entry name" value="ABC_TRANSPORTER_1"/>
    <property type="match status" value="1"/>
</dbReference>
<dbReference type="Gene3D" id="3.40.50.300">
    <property type="entry name" value="P-loop containing nucleotide triphosphate hydrolases"/>
    <property type="match status" value="2"/>
</dbReference>
<evidence type="ECO:0000259" key="5">
    <source>
        <dbReference type="PROSITE" id="PS50893"/>
    </source>
</evidence>
<evidence type="ECO:0000256" key="2">
    <source>
        <dbReference type="ARBA" id="ARBA00022737"/>
    </source>
</evidence>
<evidence type="ECO:0000256" key="1">
    <source>
        <dbReference type="ARBA" id="ARBA00022448"/>
    </source>
</evidence>
<evidence type="ECO:0000256" key="4">
    <source>
        <dbReference type="ARBA" id="ARBA00022840"/>
    </source>
</evidence>
<dbReference type="GO" id="GO:0005524">
    <property type="term" value="F:ATP binding"/>
    <property type="evidence" value="ECO:0007669"/>
    <property type="project" value="UniProtKB-KW"/>
</dbReference>
<dbReference type="InterPro" id="IPR050107">
    <property type="entry name" value="ABC_carbohydrate_import_ATPase"/>
</dbReference>
<accession>A0ABN1DNF2</accession>
<keyword evidence="2" id="KW-0677">Repeat</keyword>
<dbReference type="Pfam" id="PF00005">
    <property type="entry name" value="ABC_tran"/>
    <property type="match status" value="2"/>
</dbReference>
<organism evidence="6 7">
    <name type="scientific">Saccharopolyspora erythraea</name>
    <name type="common">Streptomyces erythraeus</name>
    <dbReference type="NCBI Taxonomy" id="1836"/>
    <lineage>
        <taxon>Bacteria</taxon>
        <taxon>Bacillati</taxon>
        <taxon>Actinomycetota</taxon>
        <taxon>Actinomycetes</taxon>
        <taxon>Pseudonocardiales</taxon>
        <taxon>Pseudonocardiaceae</taxon>
        <taxon>Saccharopolyspora</taxon>
    </lineage>
</organism>
<dbReference type="CDD" id="cd03216">
    <property type="entry name" value="ABC_Carb_Monos_I"/>
    <property type="match status" value="1"/>
</dbReference>
<dbReference type="SMART" id="SM00382">
    <property type="entry name" value="AAA"/>
    <property type="match status" value="2"/>
</dbReference>
<keyword evidence="7" id="KW-1185">Reference proteome</keyword>
<reference evidence="6 7" key="1">
    <citation type="journal article" date="2019" name="Int. J. Syst. Evol. Microbiol.">
        <title>The Global Catalogue of Microorganisms (GCM) 10K type strain sequencing project: providing services to taxonomists for standard genome sequencing and annotation.</title>
        <authorList>
            <consortium name="The Broad Institute Genomics Platform"/>
            <consortium name="The Broad Institute Genome Sequencing Center for Infectious Disease"/>
            <person name="Wu L."/>
            <person name="Ma J."/>
        </authorList>
    </citation>
    <scope>NUCLEOTIDE SEQUENCE [LARGE SCALE GENOMIC DNA]</scope>
    <source>
        <strain evidence="6 7">JCM 10303</strain>
    </source>
</reference>
<evidence type="ECO:0000313" key="6">
    <source>
        <dbReference type="EMBL" id="GAA0548095.1"/>
    </source>
</evidence>
<protein>
    <submittedName>
        <fullName evidence="6">Sugar ABC transporter ATP-binding protein</fullName>
    </submittedName>
</protein>
<dbReference type="InterPro" id="IPR003593">
    <property type="entry name" value="AAA+_ATPase"/>
</dbReference>
<dbReference type="InterPro" id="IPR017871">
    <property type="entry name" value="ABC_transporter-like_CS"/>
</dbReference>
<gene>
    <name evidence="6" type="ORF">GCM10009533_53510</name>
</gene>
<dbReference type="RefSeq" id="WP_009948262.1">
    <property type="nucleotide sequence ID" value="NZ_BAAAGS010000045.1"/>
</dbReference>
<dbReference type="InterPro" id="IPR003439">
    <property type="entry name" value="ABC_transporter-like_ATP-bd"/>
</dbReference>
<dbReference type="PANTHER" id="PTHR43790">
    <property type="entry name" value="CARBOHYDRATE TRANSPORT ATP-BINDING PROTEIN MG119-RELATED"/>
    <property type="match status" value="1"/>
</dbReference>
<proteinExistence type="predicted"/>
<dbReference type="InterPro" id="IPR027417">
    <property type="entry name" value="P-loop_NTPase"/>
</dbReference>
<keyword evidence="1" id="KW-0813">Transport</keyword>
<name>A0ABN1DNF2_SACER</name>
<dbReference type="EMBL" id="BAAAGS010000045">
    <property type="protein sequence ID" value="GAA0548095.1"/>
    <property type="molecule type" value="Genomic_DNA"/>
</dbReference>
<evidence type="ECO:0000256" key="3">
    <source>
        <dbReference type="ARBA" id="ARBA00022741"/>
    </source>
</evidence>
<keyword evidence="3" id="KW-0547">Nucleotide-binding</keyword>
<sequence length="504" mass="53842">MAEPPRGRLELAGVSKSYPGVRALDSVDFDLRAGEVHVLLGENGAGKSTLIKIMAGVHRPDGGVVRVDGEQVRLSGPDHAERLGISTIHQEMALVGQLTVAENIYLGRPPRRFGVVDHARMRRQARELLDRTGLDLDVDAVVGELGVAQRQLVEIAKALSLDTRFLIMDEPTAVLSRTEAGRLFELVGDLARDGVGVVFISHLLDEVGEIGDRVTVLRDGAKVGEVPASTDPGELVRLMVGRAIDQQYPPRESRIGDTRLEVRGLGTDGVLEDITFSARAGEVVGIGGLVGAGRTELVRAIFGADRYDRGEVRVGGRSIPRGDIAAARAAGLALVPEDRAGQGLVLGGSVEENLGLATLGERTRGGLVDRAEQRRAAEKSVRDLRIRVAGLDQHVVTLSGGNQQKIVIGKWLLARPRVLILDEPTRGIDVGARAEIYELINELTRDGTTVVVVSSDLPELLGISDRVLVMADGRLRGELDGAEATQERVMALAVSNNTQGDSDA</sequence>
<feature type="domain" description="ABC transporter" evidence="5">
    <location>
        <begin position="9"/>
        <end position="244"/>
    </location>
</feature>
<dbReference type="PROSITE" id="PS50893">
    <property type="entry name" value="ABC_TRANSPORTER_2"/>
    <property type="match status" value="2"/>
</dbReference>
<dbReference type="PANTHER" id="PTHR43790:SF9">
    <property type="entry name" value="GALACTOFURANOSE TRANSPORTER ATP-BINDING PROTEIN YTFR"/>
    <property type="match status" value="1"/>
</dbReference>
<evidence type="ECO:0000313" key="7">
    <source>
        <dbReference type="Proteomes" id="UP001500729"/>
    </source>
</evidence>
<dbReference type="SUPFAM" id="SSF52540">
    <property type="entry name" value="P-loop containing nucleoside triphosphate hydrolases"/>
    <property type="match status" value="2"/>
</dbReference>
<comment type="caution">
    <text evidence="6">The sequence shown here is derived from an EMBL/GenBank/DDBJ whole genome shotgun (WGS) entry which is preliminary data.</text>
</comment>
<dbReference type="CDD" id="cd03215">
    <property type="entry name" value="ABC_Carb_Monos_II"/>
    <property type="match status" value="1"/>
</dbReference>
<dbReference type="Proteomes" id="UP001500729">
    <property type="component" value="Unassembled WGS sequence"/>
</dbReference>
<keyword evidence="4 6" id="KW-0067">ATP-binding</keyword>